<gene>
    <name evidence="1" type="ORF">DI556_12315</name>
</gene>
<dbReference type="Pfam" id="PF01244">
    <property type="entry name" value="Peptidase_M19"/>
    <property type="match status" value="1"/>
</dbReference>
<evidence type="ECO:0000313" key="1">
    <source>
        <dbReference type="EMBL" id="PZQ48934.1"/>
    </source>
</evidence>
<name>A0A2W5N759_RHOSU</name>
<dbReference type="Proteomes" id="UP000249185">
    <property type="component" value="Unassembled WGS sequence"/>
</dbReference>
<dbReference type="PROSITE" id="PS00869">
    <property type="entry name" value="RENAL_DIPEPTIDASE_1"/>
    <property type="match status" value="1"/>
</dbReference>
<dbReference type="InterPro" id="IPR000180">
    <property type="entry name" value="Dipep_AS"/>
</dbReference>
<dbReference type="PANTHER" id="PTHR10443">
    <property type="entry name" value="MICROSOMAL DIPEPTIDASE"/>
    <property type="match status" value="1"/>
</dbReference>
<protein>
    <submittedName>
        <fullName evidence="1">Peptidase</fullName>
    </submittedName>
</protein>
<dbReference type="EMBL" id="QFPW01000009">
    <property type="protein sequence ID" value="PZQ48934.1"/>
    <property type="molecule type" value="Genomic_DNA"/>
</dbReference>
<dbReference type="PROSITE" id="PS51365">
    <property type="entry name" value="RENAL_DIPEPTIDASE_2"/>
    <property type="match status" value="1"/>
</dbReference>
<proteinExistence type="predicted"/>
<dbReference type="SUPFAM" id="SSF51556">
    <property type="entry name" value="Metallo-dependent hydrolases"/>
    <property type="match status" value="1"/>
</dbReference>
<dbReference type="CDD" id="cd01301">
    <property type="entry name" value="rDP_like"/>
    <property type="match status" value="1"/>
</dbReference>
<dbReference type="GO" id="GO:0070573">
    <property type="term" value="F:metallodipeptidase activity"/>
    <property type="evidence" value="ECO:0007669"/>
    <property type="project" value="InterPro"/>
</dbReference>
<evidence type="ECO:0000313" key="2">
    <source>
        <dbReference type="Proteomes" id="UP000249185"/>
    </source>
</evidence>
<reference evidence="1 2" key="1">
    <citation type="submission" date="2017-08" db="EMBL/GenBank/DDBJ databases">
        <title>Infants hospitalized years apart are colonized by the same room-sourced microbial strains.</title>
        <authorList>
            <person name="Brooks B."/>
            <person name="Olm M.R."/>
            <person name="Firek B.A."/>
            <person name="Baker R."/>
            <person name="Thomas B.C."/>
            <person name="Morowitz M.J."/>
            <person name="Banfield J.F."/>
        </authorList>
    </citation>
    <scope>NUCLEOTIDE SEQUENCE [LARGE SCALE GENOMIC DNA]</scope>
    <source>
        <strain evidence="1">S2_005_002_R2_34</strain>
    </source>
</reference>
<comment type="caution">
    <text evidence="1">The sequence shown here is derived from an EMBL/GenBank/DDBJ whole genome shotgun (WGS) entry which is preliminary data.</text>
</comment>
<dbReference type="GO" id="GO:0006508">
    <property type="term" value="P:proteolysis"/>
    <property type="evidence" value="ECO:0007669"/>
    <property type="project" value="InterPro"/>
</dbReference>
<accession>A0A2W5N759</accession>
<dbReference type="PANTHER" id="PTHR10443:SF12">
    <property type="entry name" value="DIPEPTIDASE"/>
    <property type="match status" value="1"/>
</dbReference>
<dbReference type="Gene3D" id="3.20.20.140">
    <property type="entry name" value="Metal-dependent hydrolases"/>
    <property type="match status" value="1"/>
</dbReference>
<organism evidence="1 2">
    <name type="scientific">Rhodovulum sulfidophilum</name>
    <name type="common">Rhodobacter sulfidophilus</name>
    <dbReference type="NCBI Taxonomy" id="35806"/>
    <lineage>
        <taxon>Bacteria</taxon>
        <taxon>Pseudomonadati</taxon>
        <taxon>Pseudomonadota</taxon>
        <taxon>Alphaproteobacteria</taxon>
        <taxon>Rhodobacterales</taxon>
        <taxon>Paracoccaceae</taxon>
        <taxon>Rhodovulum</taxon>
    </lineage>
</organism>
<dbReference type="InterPro" id="IPR032466">
    <property type="entry name" value="Metal_Hydrolase"/>
</dbReference>
<dbReference type="InterPro" id="IPR008257">
    <property type="entry name" value="Pept_M19"/>
</dbReference>
<dbReference type="AlphaFoldDB" id="A0A2W5N759"/>
<sequence length="355" mass="37668">MIPYFDGHNDTLLKLMGLGVAEPERLFFDGVEGGHIDLPKARAGGFLGGFFAIFPPDDGNIGDINVLMRQPEYAIPLPPDLPREAARASTITMAAILRRIERRSAGAFRVCVTSDEIRAAMAEEALAAVLHIEGAEAIDADLEMLELLYAAGLRSLGLVWSRANIFATGAAFRFPSDAEIGPGLTDAGRELVRACNALGVMIDLSHLNAQGFRDVAALSTAPLVATHSNVAAVCRHSRNLVDWQFAAIRESGGVVGLNFATSFLRPDGQMDPATSLDVLARHLDAMLEALGEDGVAIGSDFDGALVPAPIGDVSGMPALWEALAAKGYGEALIRKIASENWLDLLARTIDGKARA</sequence>